<comment type="similarity">
    <text evidence="6">Belongs to the HMBS family.</text>
</comment>
<keyword evidence="14" id="KW-0812">Transmembrane</keyword>
<dbReference type="CDD" id="cd13648">
    <property type="entry name" value="PBP2_PBGD_1"/>
    <property type="match status" value="1"/>
</dbReference>
<dbReference type="GO" id="GO:0046148">
    <property type="term" value="P:pigment biosynthetic process"/>
    <property type="evidence" value="ECO:0007669"/>
    <property type="project" value="UniProtKB-ARBA"/>
</dbReference>
<dbReference type="InterPro" id="IPR000860">
    <property type="entry name" value="HemC"/>
</dbReference>
<evidence type="ECO:0000256" key="12">
    <source>
        <dbReference type="ARBA" id="ARBA00033064"/>
    </source>
</evidence>
<evidence type="ECO:0000256" key="4">
    <source>
        <dbReference type="ARBA" id="ARBA00004735"/>
    </source>
</evidence>
<dbReference type="InterPro" id="IPR022418">
    <property type="entry name" value="Porphobilinogen_deaminase_C"/>
</dbReference>
<comment type="pathway">
    <text evidence="5">Porphyrin-containing compound metabolism; chlorophyll biosynthesis.</text>
</comment>
<feature type="domain" description="Porphobilinogen deaminase C-terminal" evidence="16">
    <location>
        <begin position="354"/>
        <end position="422"/>
    </location>
</feature>
<dbReference type="FunFam" id="3.40.190.10:FF:000004">
    <property type="entry name" value="Porphobilinogen deaminase"/>
    <property type="match status" value="1"/>
</dbReference>
<dbReference type="EMBL" id="JALLPJ020001215">
    <property type="protein sequence ID" value="KAL3773918.1"/>
    <property type="molecule type" value="Genomic_DNA"/>
</dbReference>
<keyword evidence="9" id="KW-0934">Plastid</keyword>
<evidence type="ECO:0000256" key="3">
    <source>
        <dbReference type="ARBA" id="ARBA00004229"/>
    </source>
</evidence>
<keyword evidence="8" id="KW-0150">Chloroplast</keyword>
<proteinExistence type="inferred from homology"/>
<dbReference type="PROSITE" id="PS00533">
    <property type="entry name" value="PORPHOBILINOGEN_DEAM"/>
    <property type="match status" value="1"/>
</dbReference>
<evidence type="ECO:0000256" key="9">
    <source>
        <dbReference type="ARBA" id="ARBA00022640"/>
    </source>
</evidence>
<dbReference type="SUPFAM" id="SSF54782">
    <property type="entry name" value="Porphobilinogen deaminase (hydroxymethylbilane synthase), C-terminal domain"/>
    <property type="match status" value="1"/>
</dbReference>
<sequence>MQRVIYRTLRARFQRYGFISSPWSTLRALFQTTYFSPPRVTHCERHQQQTKTKPRSWFNSAHFINFNSEQRQSPTKLSISVKTMKFSSAISLLMVGAAAAFAPTSVSHARTSSSVLFMAENGEITPLRIGTRGSPLALAQAYETRRRLIENFPELEEDGAIEICVMKTQGDMILDKSLMELGGKGLFTKELDTALLGNEVDICVHSMKDVPTWLPDGTVLPCNLPREDTNDAFITANGEIKKIADLPDGSVIGTASLRRQAQILAQNPTLKCVNFRGNVQTRLRKLDDGVVDATLLAIAGLKRMEMQDCATAVLDWDEMLPAVAQGAIGIQCRDDDERSLKYIAALNCMDTHVCVNCERAFLEALDGNCKTPIAGQARIVDGKIVFRGLIAMPDGSEKYTTEATGAIEDAVEIGRKAGEELKAQAGEKFFQMMVEMSPQQVLGQITK</sequence>
<dbReference type="PANTHER" id="PTHR11557:SF0">
    <property type="entry name" value="PORPHOBILINOGEN DEAMINASE"/>
    <property type="match status" value="1"/>
</dbReference>
<dbReference type="PRINTS" id="PR00151">
    <property type="entry name" value="PORPHBDMNASE"/>
</dbReference>
<dbReference type="Pfam" id="PF01379">
    <property type="entry name" value="Porphobil_deam"/>
    <property type="match status" value="1"/>
</dbReference>
<comment type="caution">
    <text evidence="17">The sequence shown here is derived from an EMBL/GenBank/DDBJ whole genome shotgun (WGS) entry which is preliminary data.</text>
</comment>
<dbReference type="PANTHER" id="PTHR11557">
    <property type="entry name" value="PORPHOBILINOGEN DEAMINASE"/>
    <property type="match status" value="1"/>
</dbReference>
<evidence type="ECO:0000256" key="2">
    <source>
        <dbReference type="ARBA" id="ARBA00002869"/>
    </source>
</evidence>
<dbReference type="Gene3D" id="3.30.160.40">
    <property type="entry name" value="Porphobilinogen deaminase, C-terminal domain"/>
    <property type="match status" value="1"/>
</dbReference>
<evidence type="ECO:0000256" key="13">
    <source>
        <dbReference type="ARBA" id="ARBA00074324"/>
    </source>
</evidence>
<keyword evidence="14" id="KW-1133">Transmembrane helix</keyword>
<dbReference type="HAMAP" id="MF_00260">
    <property type="entry name" value="Porphobil_deam"/>
    <property type="match status" value="1"/>
</dbReference>
<dbReference type="Gene3D" id="3.40.190.10">
    <property type="entry name" value="Periplasmic binding protein-like II"/>
    <property type="match status" value="2"/>
</dbReference>
<protein>
    <recommendedName>
        <fullName evidence="13">Porphobilinogen deaminase, chloroplastic</fullName>
        <ecNumber evidence="7">2.5.1.61</ecNumber>
    </recommendedName>
    <alternativeName>
        <fullName evidence="12">Hydroxymethylbilane synthase</fullName>
    </alternativeName>
</protein>
<dbReference type="EC" id="2.5.1.61" evidence="7"/>
<dbReference type="Pfam" id="PF03900">
    <property type="entry name" value="Porphobil_deamC"/>
    <property type="match status" value="1"/>
</dbReference>
<keyword evidence="10" id="KW-0808">Transferase</keyword>
<dbReference type="AlphaFoldDB" id="A0ABD3NEN6"/>
<dbReference type="InterPro" id="IPR036803">
    <property type="entry name" value="Porphobilinogen_deaminase_C_sf"/>
</dbReference>
<dbReference type="InterPro" id="IPR022417">
    <property type="entry name" value="Porphobilin_deaminase_N"/>
</dbReference>
<evidence type="ECO:0000313" key="18">
    <source>
        <dbReference type="Proteomes" id="UP001530400"/>
    </source>
</evidence>
<evidence type="ECO:0000256" key="1">
    <source>
        <dbReference type="ARBA" id="ARBA00001916"/>
    </source>
</evidence>
<organism evidence="17 18">
    <name type="scientific">Cyclotella atomus</name>
    <dbReference type="NCBI Taxonomy" id="382360"/>
    <lineage>
        <taxon>Eukaryota</taxon>
        <taxon>Sar</taxon>
        <taxon>Stramenopiles</taxon>
        <taxon>Ochrophyta</taxon>
        <taxon>Bacillariophyta</taxon>
        <taxon>Coscinodiscophyceae</taxon>
        <taxon>Thalassiosirophycidae</taxon>
        <taxon>Stephanodiscales</taxon>
        <taxon>Stephanodiscaceae</taxon>
        <taxon>Cyclotella</taxon>
    </lineage>
</organism>
<dbReference type="GO" id="GO:0009507">
    <property type="term" value="C:chloroplast"/>
    <property type="evidence" value="ECO:0007669"/>
    <property type="project" value="UniProtKB-SubCell"/>
</dbReference>
<evidence type="ECO:0000256" key="7">
    <source>
        <dbReference type="ARBA" id="ARBA00012655"/>
    </source>
</evidence>
<feature type="transmembrane region" description="Helical" evidence="14">
    <location>
        <begin position="86"/>
        <end position="106"/>
    </location>
</feature>
<keyword evidence="11" id="KW-0627">Porphyrin biosynthesis</keyword>
<dbReference type="Proteomes" id="UP001530400">
    <property type="component" value="Unassembled WGS sequence"/>
</dbReference>
<feature type="domain" description="Porphobilinogen deaminase N-terminal" evidence="15">
    <location>
        <begin position="127"/>
        <end position="339"/>
    </location>
</feature>
<evidence type="ECO:0000313" key="17">
    <source>
        <dbReference type="EMBL" id="KAL3773918.1"/>
    </source>
</evidence>
<evidence type="ECO:0000256" key="8">
    <source>
        <dbReference type="ARBA" id="ARBA00022528"/>
    </source>
</evidence>
<comment type="pathway">
    <text evidence="4">Porphyrin-containing compound metabolism; protoporphyrin-IX biosynthesis; coproporphyrinogen-III from 5-aminolevulinate: step 2/4.</text>
</comment>
<dbReference type="FunFam" id="3.30.160.40:FF:000001">
    <property type="entry name" value="Porphobilinogen deaminase"/>
    <property type="match status" value="1"/>
</dbReference>
<dbReference type="FunFam" id="3.40.190.10:FF:000101">
    <property type="entry name" value="Porphobilinogen deaminase, chloroplastic"/>
    <property type="match status" value="1"/>
</dbReference>
<dbReference type="SUPFAM" id="SSF53850">
    <property type="entry name" value="Periplasmic binding protein-like II"/>
    <property type="match status" value="1"/>
</dbReference>
<keyword evidence="14" id="KW-0472">Membrane</keyword>
<dbReference type="InterPro" id="IPR022419">
    <property type="entry name" value="Porphobilin_deaminase_cofac_BS"/>
</dbReference>
<evidence type="ECO:0000256" key="6">
    <source>
        <dbReference type="ARBA" id="ARBA00005638"/>
    </source>
</evidence>
<evidence type="ECO:0000259" key="16">
    <source>
        <dbReference type="Pfam" id="PF03900"/>
    </source>
</evidence>
<dbReference type="GO" id="GO:0004418">
    <property type="term" value="F:hydroxymethylbilane synthase activity"/>
    <property type="evidence" value="ECO:0007669"/>
    <property type="project" value="UniProtKB-EC"/>
</dbReference>
<evidence type="ECO:0000256" key="10">
    <source>
        <dbReference type="ARBA" id="ARBA00022679"/>
    </source>
</evidence>
<comment type="function">
    <text evidence="2">Tetrapolymerization of the monopyrrole PBG into the hydroxymethylbilane pre-uroporphyrinogen in several discrete steps.</text>
</comment>
<evidence type="ECO:0000256" key="5">
    <source>
        <dbReference type="ARBA" id="ARBA00005173"/>
    </source>
</evidence>
<accession>A0ABD3NEN6</accession>
<name>A0ABD3NEN6_9STRA</name>
<evidence type="ECO:0000259" key="15">
    <source>
        <dbReference type="Pfam" id="PF01379"/>
    </source>
</evidence>
<evidence type="ECO:0000256" key="11">
    <source>
        <dbReference type="ARBA" id="ARBA00023244"/>
    </source>
</evidence>
<evidence type="ECO:0000256" key="14">
    <source>
        <dbReference type="SAM" id="Phobius"/>
    </source>
</evidence>
<gene>
    <name evidence="17" type="ORF">ACHAWO_004526</name>
</gene>
<comment type="cofactor">
    <cofactor evidence="1">
        <name>dipyrromethane</name>
        <dbReference type="ChEBI" id="CHEBI:60342"/>
    </cofactor>
</comment>
<keyword evidence="18" id="KW-1185">Reference proteome</keyword>
<dbReference type="GO" id="GO:0006779">
    <property type="term" value="P:porphyrin-containing compound biosynthetic process"/>
    <property type="evidence" value="ECO:0007669"/>
    <property type="project" value="UniProtKB-KW"/>
</dbReference>
<dbReference type="NCBIfam" id="TIGR00212">
    <property type="entry name" value="hemC"/>
    <property type="match status" value="1"/>
</dbReference>
<reference evidence="17 18" key="1">
    <citation type="submission" date="2024-10" db="EMBL/GenBank/DDBJ databases">
        <title>Updated reference genomes for cyclostephanoid diatoms.</title>
        <authorList>
            <person name="Roberts W.R."/>
            <person name="Alverson A.J."/>
        </authorList>
    </citation>
    <scope>NUCLEOTIDE SEQUENCE [LARGE SCALE GENOMIC DNA]</scope>
    <source>
        <strain evidence="17 18">AJA010-31</strain>
    </source>
</reference>
<comment type="subcellular location">
    <subcellularLocation>
        <location evidence="3">Plastid</location>
        <location evidence="3">Chloroplast</location>
    </subcellularLocation>
</comment>